<reference evidence="1" key="1">
    <citation type="submission" date="2022-03" db="EMBL/GenBank/DDBJ databases">
        <authorList>
            <person name="Martin H S."/>
        </authorList>
    </citation>
    <scope>NUCLEOTIDE SEQUENCE</scope>
</reference>
<gene>
    <name evidence="1" type="ORF">IPOD504_LOCUS7270</name>
</gene>
<keyword evidence="2" id="KW-1185">Reference proteome</keyword>
<feature type="non-terminal residue" evidence="1">
    <location>
        <position position="84"/>
    </location>
</feature>
<organism evidence="1 2">
    <name type="scientific">Iphiclides podalirius</name>
    <name type="common">scarce swallowtail</name>
    <dbReference type="NCBI Taxonomy" id="110791"/>
    <lineage>
        <taxon>Eukaryota</taxon>
        <taxon>Metazoa</taxon>
        <taxon>Ecdysozoa</taxon>
        <taxon>Arthropoda</taxon>
        <taxon>Hexapoda</taxon>
        <taxon>Insecta</taxon>
        <taxon>Pterygota</taxon>
        <taxon>Neoptera</taxon>
        <taxon>Endopterygota</taxon>
        <taxon>Lepidoptera</taxon>
        <taxon>Glossata</taxon>
        <taxon>Ditrysia</taxon>
        <taxon>Papilionoidea</taxon>
        <taxon>Papilionidae</taxon>
        <taxon>Papilioninae</taxon>
        <taxon>Iphiclides</taxon>
    </lineage>
</organism>
<dbReference type="EMBL" id="OW152814">
    <property type="protein sequence ID" value="CAH2050152.1"/>
    <property type="molecule type" value="Genomic_DNA"/>
</dbReference>
<name>A0ABN8I7P5_9NEOP</name>
<accession>A0ABN8I7P5</accession>
<protein>
    <recommendedName>
        <fullName evidence="3">Transposase</fullName>
    </recommendedName>
</protein>
<proteinExistence type="predicted"/>
<sequence length="84" mass="9418">MCPHFYSRYNARSSLRARLHASQMVTVNDTAKQIAKREPDLATGTVSSLCRRRRSLTPLVISEARVGISSLAYKTPSRLRAEVI</sequence>
<evidence type="ECO:0008006" key="3">
    <source>
        <dbReference type="Google" id="ProtNLM"/>
    </source>
</evidence>
<evidence type="ECO:0000313" key="2">
    <source>
        <dbReference type="Proteomes" id="UP000837857"/>
    </source>
</evidence>
<dbReference type="Proteomes" id="UP000837857">
    <property type="component" value="Chromosome 2"/>
</dbReference>
<evidence type="ECO:0000313" key="1">
    <source>
        <dbReference type="EMBL" id="CAH2050152.1"/>
    </source>
</evidence>